<comment type="catalytic activity">
    <reaction evidence="9 10">
        <text>tRNA(Lys) + L-lysine + ATP = L-lysyl-tRNA(Lys) + AMP + diphosphate</text>
        <dbReference type="Rhea" id="RHEA:20792"/>
        <dbReference type="Rhea" id="RHEA-COMP:9696"/>
        <dbReference type="Rhea" id="RHEA-COMP:9697"/>
        <dbReference type="ChEBI" id="CHEBI:30616"/>
        <dbReference type="ChEBI" id="CHEBI:32551"/>
        <dbReference type="ChEBI" id="CHEBI:33019"/>
        <dbReference type="ChEBI" id="CHEBI:78442"/>
        <dbReference type="ChEBI" id="CHEBI:78529"/>
        <dbReference type="ChEBI" id="CHEBI:456215"/>
        <dbReference type="EC" id="6.1.1.6"/>
    </reaction>
</comment>
<comment type="similarity">
    <text evidence="2 10">Belongs to the class-I aminoacyl-tRNA synthetase family.</text>
</comment>
<dbReference type="EMBL" id="PCSW01000041">
    <property type="protein sequence ID" value="PIP57760.1"/>
    <property type="molecule type" value="Genomic_DNA"/>
</dbReference>
<keyword evidence="7 10" id="KW-0648">Protein biosynthesis</keyword>
<sequence length="528" mass="60150">MHWADRIAKEIIASGKFKPYWVDDMKTPSGRIHVGSLRGMVIHNLIYVALLEQGVKAKFTWVFDNHDPMDALPVYLEKEKWSKYLGQPLFKIPSPDGKAENYAKYFADEFITVFNKIGCNPEVLWASDFYLSGKMNEDIRLCLSKADVIRKIYEGIYHKKLPTDWYPFQVVCPNCGKESTTKVTAWDGEKVTFECKVDAVDWTKGCGTKGKISPFSRKDHFAGKLPWKIDWAVKWKIIGVTVEGAGKDHMTAGGSHDIASEVCKKVLNYPVPYPIDYEHFLIGGKKMSSSKGLGVSAKEMSEILPPYLLRFLFVKTNYRQAIDFDPRGNLAIPDLFDEYDKAWEAYDKGGDEKLARTHVLSQVGKIPEKEKGFFVPRFRDIANFLSQGFSLDEIVGKLNESKGGKIDDSEMGIIEERVKYAKVWLENYAPEEYRFDMKDIKSINIKSLSEEQKKYLKAIPRIYNDGDTAESLQISLYELSKQLKIPTKDAFVAIYLAFIGKTHGPRAGMLLAKFGKKKIVERILEVTK</sequence>
<evidence type="ECO:0000256" key="3">
    <source>
        <dbReference type="ARBA" id="ARBA00022490"/>
    </source>
</evidence>
<dbReference type="InterPro" id="IPR002904">
    <property type="entry name" value="Lys-tRNA-ligase"/>
</dbReference>
<dbReference type="Gene3D" id="1.10.10.770">
    <property type="match status" value="1"/>
</dbReference>
<dbReference type="InterPro" id="IPR020751">
    <property type="entry name" value="aa-tRNA-synth_I_codon-bd_sub2"/>
</dbReference>
<dbReference type="GO" id="GO:0006430">
    <property type="term" value="P:lysyl-tRNA aminoacylation"/>
    <property type="evidence" value="ECO:0007669"/>
    <property type="project" value="UniProtKB-UniRule"/>
</dbReference>
<dbReference type="InterPro" id="IPR008925">
    <property type="entry name" value="aa_tRNA-synth_I_cd-bd_sf"/>
</dbReference>
<feature type="short sequence motif" description="'HIGH' region" evidence="10">
    <location>
        <begin position="28"/>
        <end position="36"/>
    </location>
</feature>
<keyword evidence="8 10" id="KW-0030">Aminoacyl-tRNA synthetase</keyword>
<keyword evidence="4 10" id="KW-0436">Ligase</keyword>
<comment type="subcellular location">
    <subcellularLocation>
        <location evidence="1 10">Cytoplasm</location>
    </subcellularLocation>
</comment>
<dbReference type="Gene3D" id="3.40.50.620">
    <property type="entry name" value="HUPs"/>
    <property type="match status" value="2"/>
</dbReference>
<dbReference type="InterPro" id="IPR045462">
    <property type="entry name" value="aa-tRNA-synth_I_cd-bd"/>
</dbReference>
<dbReference type="GO" id="GO:0004824">
    <property type="term" value="F:lysine-tRNA ligase activity"/>
    <property type="evidence" value="ECO:0007669"/>
    <property type="project" value="UniProtKB-UniRule"/>
</dbReference>
<name>A0A2H0BL46_9BACT</name>
<dbReference type="Pfam" id="PF19269">
    <property type="entry name" value="Anticodon_2"/>
    <property type="match status" value="1"/>
</dbReference>
<evidence type="ECO:0000256" key="2">
    <source>
        <dbReference type="ARBA" id="ARBA00005594"/>
    </source>
</evidence>
<dbReference type="GO" id="GO:0005737">
    <property type="term" value="C:cytoplasm"/>
    <property type="evidence" value="ECO:0007669"/>
    <property type="project" value="UniProtKB-SubCell"/>
</dbReference>
<reference evidence="12 13" key="1">
    <citation type="submission" date="2017-09" db="EMBL/GenBank/DDBJ databases">
        <title>Depth-based differentiation of microbial function through sediment-hosted aquifers and enrichment of novel symbionts in the deep terrestrial subsurface.</title>
        <authorList>
            <person name="Probst A.J."/>
            <person name="Ladd B."/>
            <person name="Jarett J.K."/>
            <person name="Geller-Mcgrath D.E."/>
            <person name="Sieber C.M."/>
            <person name="Emerson J.B."/>
            <person name="Anantharaman K."/>
            <person name="Thomas B.C."/>
            <person name="Malmstrom R."/>
            <person name="Stieglmeier M."/>
            <person name="Klingl A."/>
            <person name="Woyke T."/>
            <person name="Ryan C.M."/>
            <person name="Banfield J.F."/>
        </authorList>
    </citation>
    <scope>NUCLEOTIDE SEQUENCE [LARGE SCALE GENOMIC DNA]</scope>
    <source>
        <strain evidence="12">CG22_combo_CG10-13_8_21_14_all_39_10</strain>
    </source>
</reference>
<evidence type="ECO:0000256" key="9">
    <source>
        <dbReference type="ARBA" id="ARBA00048573"/>
    </source>
</evidence>
<keyword evidence="5 10" id="KW-0547">Nucleotide-binding</keyword>
<evidence type="ECO:0000256" key="7">
    <source>
        <dbReference type="ARBA" id="ARBA00022917"/>
    </source>
</evidence>
<evidence type="ECO:0000256" key="10">
    <source>
        <dbReference type="HAMAP-Rule" id="MF_00177"/>
    </source>
</evidence>
<dbReference type="InterPro" id="IPR014729">
    <property type="entry name" value="Rossmann-like_a/b/a_fold"/>
</dbReference>
<evidence type="ECO:0000259" key="11">
    <source>
        <dbReference type="Pfam" id="PF19269"/>
    </source>
</evidence>
<keyword evidence="3 10" id="KW-0963">Cytoplasm</keyword>
<dbReference type="PANTHER" id="PTHR37940">
    <property type="entry name" value="LYSINE--TRNA LIGASE"/>
    <property type="match status" value="1"/>
</dbReference>
<dbReference type="GO" id="GO:0005524">
    <property type="term" value="F:ATP binding"/>
    <property type="evidence" value="ECO:0007669"/>
    <property type="project" value="UniProtKB-UniRule"/>
</dbReference>
<comment type="caution">
    <text evidence="12">The sequence shown here is derived from an EMBL/GenBank/DDBJ whole genome shotgun (WGS) entry which is preliminary data.</text>
</comment>
<dbReference type="Gene3D" id="6.10.20.10">
    <property type="entry name" value="Lysine tRNA ligase, stem contact fold domain"/>
    <property type="match status" value="1"/>
</dbReference>
<dbReference type="SUPFAM" id="SSF48163">
    <property type="entry name" value="An anticodon-binding domain of class I aminoacyl-tRNA synthetases"/>
    <property type="match status" value="1"/>
</dbReference>
<protein>
    <recommendedName>
        <fullName evidence="10">Lysine--tRNA ligase</fullName>
        <ecNumber evidence="10">6.1.1.6</ecNumber>
    </recommendedName>
    <alternativeName>
        <fullName evidence="10">Lysyl-tRNA synthetase</fullName>
        <shortName evidence="10">LysRS</shortName>
    </alternativeName>
</protein>
<dbReference type="EC" id="6.1.1.6" evidence="10"/>
<dbReference type="InterPro" id="IPR042078">
    <property type="entry name" value="Lys-tRNA-ligase_SC_fold"/>
</dbReference>
<dbReference type="PANTHER" id="PTHR37940:SF1">
    <property type="entry name" value="LYSINE--TRNA LIGASE"/>
    <property type="match status" value="1"/>
</dbReference>
<feature type="domain" description="Aminoacyl-tRNA synthetase class I anticodon-binding" evidence="11">
    <location>
        <begin position="432"/>
        <end position="524"/>
    </location>
</feature>
<feature type="short sequence motif" description="'KMSKS' region" evidence="10">
    <location>
        <begin position="286"/>
        <end position="290"/>
    </location>
</feature>
<organism evidence="12 13">
    <name type="scientific">Candidatus Woesebacteria bacterium CG22_combo_CG10-13_8_21_14_all_39_10</name>
    <dbReference type="NCBI Taxonomy" id="1975059"/>
    <lineage>
        <taxon>Bacteria</taxon>
        <taxon>Candidatus Woeseibacteriota</taxon>
    </lineage>
</organism>
<proteinExistence type="inferred from homology"/>
<dbReference type="Pfam" id="PF01921">
    <property type="entry name" value="tRNA-synt_1f"/>
    <property type="match status" value="1"/>
</dbReference>
<dbReference type="SUPFAM" id="SSF52374">
    <property type="entry name" value="Nucleotidylyl transferase"/>
    <property type="match status" value="1"/>
</dbReference>
<dbReference type="AlphaFoldDB" id="A0A2H0BL46"/>
<dbReference type="Proteomes" id="UP000229847">
    <property type="component" value="Unassembled WGS sequence"/>
</dbReference>
<dbReference type="Gene3D" id="1.10.10.350">
    <property type="match status" value="1"/>
</dbReference>
<evidence type="ECO:0000256" key="5">
    <source>
        <dbReference type="ARBA" id="ARBA00022741"/>
    </source>
</evidence>
<evidence type="ECO:0000256" key="6">
    <source>
        <dbReference type="ARBA" id="ARBA00022840"/>
    </source>
</evidence>
<keyword evidence="6 10" id="KW-0067">ATP-binding</keyword>
<evidence type="ECO:0000256" key="8">
    <source>
        <dbReference type="ARBA" id="ARBA00023146"/>
    </source>
</evidence>
<comment type="caution">
    <text evidence="10">Lacks conserved residue(s) required for the propagation of feature annotation.</text>
</comment>
<accession>A0A2H0BL46</accession>
<dbReference type="HAMAP" id="MF_00177">
    <property type="entry name" value="Lys_tRNA_synth_class1"/>
    <property type="match status" value="1"/>
</dbReference>
<gene>
    <name evidence="10 12" type="primary">lysS</name>
    <name evidence="12" type="ORF">COX03_01360</name>
</gene>
<evidence type="ECO:0000256" key="4">
    <source>
        <dbReference type="ARBA" id="ARBA00022598"/>
    </source>
</evidence>
<dbReference type="NCBIfam" id="TIGR00467">
    <property type="entry name" value="lysS_arch"/>
    <property type="match status" value="1"/>
</dbReference>
<evidence type="ECO:0000313" key="13">
    <source>
        <dbReference type="Proteomes" id="UP000229847"/>
    </source>
</evidence>
<evidence type="ECO:0000256" key="1">
    <source>
        <dbReference type="ARBA" id="ARBA00004496"/>
    </source>
</evidence>
<evidence type="ECO:0000313" key="12">
    <source>
        <dbReference type="EMBL" id="PIP57760.1"/>
    </source>
</evidence>
<dbReference type="GO" id="GO:0000049">
    <property type="term" value="F:tRNA binding"/>
    <property type="evidence" value="ECO:0007669"/>
    <property type="project" value="InterPro"/>
</dbReference>